<evidence type="ECO:0000256" key="1">
    <source>
        <dbReference type="SAM" id="MobiDB-lite"/>
    </source>
</evidence>
<feature type="region of interest" description="Disordered" evidence="1">
    <location>
        <begin position="41"/>
        <end position="78"/>
    </location>
</feature>
<accession>A0A9N9JML6</accession>
<feature type="non-terminal residue" evidence="2">
    <location>
        <position position="1"/>
    </location>
</feature>
<name>A0A9N9JML6_9GLOM</name>
<protein>
    <submittedName>
        <fullName evidence="2">13053_t:CDS:1</fullName>
    </submittedName>
</protein>
<comment type="caution">
    <text evidence="2">The sequence shown here is derived from an EMBL/GenBank/DDBJ whole genome shotgun (WGS) entry which is preliminary data.</text>
</comment>
<dbReference type="EMBL" id="CAJVPY010025996">
    <property type="protein sequence ID" value="CAG8789069.1"/>
    <property type="molecule type" value="Genomic_DNA"/>
</dbReference>
<sequence>TTGKINTEIINFNNARKVSITDEKKSTPVMQEKCQPLGKETLTPTTQEKALATGKRSPKINNTNDMRKDTNYRRKKQH</sequence>
<gene>
    <name evidence="2" type="ORF">DERYTH_LOCUS21033</name>
</gene>
<dbReference type="Proteomes" id="UP000789405">
    <property type="component" value="Unassembled WGS sequence"/>
</dbReference>
<keyword evidence="3" id="KW-1185">Reference proteome</keyword>
<evidence type="ECO:0000313" key="3">
    <source>
        <dbReference type="Proteomes" id="UP000789405"/>
    </source>
</evidence>
<dbReference type="AlphaFoldDB" id="A0A9N9JML6"/>
<reference evidence="2" key="1">
    <citation type="submission" date="2021-06" db="EMBL/GenBank/DDBJ databases">
        <authorList>
            <person name="Kallberg Y."/>
            <person name="Tangrot J."/>
            <person name="Rosling A."/>
        </authorList>
    </citation>
    <scope>NUCLEOTIDE SEQUENCE</scope>
    <source>
        <strain evidence="2">MA453B</strain>
    </source>
</reference>
<proteinExistence type="predicted"/>
<evidence type="ECO:0000313" key="2">
    <source>
        <dbReference type="EMBL" id="CAG8789069.1"/>
    </source>
</evidence>
<organism evidence="2 3">
    <name type="scientific">Dentiscutata erythropus</name>
    <dbReference type="NCBI Taxonomy" id="1348616"/>
    <lineage>
        <taxon>Eukaryota</taxon>
        <taxon>Fungi</taxon>
        <taxon>Fungi incertae sedis</taxon>
        <taxon>Mucoromycota</taxon>
        <taxon>Glomeromycotina</taxon>
        <taxon>Glomeromycetes</taxon>
        <taxon>Diversisporales</taxon>
        <taxon>Gigasporaceae</taxon>
        <taxon>Dentiscutata</taxon>
    </lineage>
</organism>